<dbReference type="InParanoid" id="F4R327"/>
<dbReference type="KEGG" id="mlr:MELLADRAFT_86699"/>
<dbReference type="GeneID" id="18934269"/>
<accession>F4R327</accession>
<keyword evidence="2" id="KW-1185">Reference proteome</keyword>
<organism evidence="2">
    <name type="scientific">Melampsora larici-populina (strain 98AG31 / pathotype 3-4-7)</name>
    <name type="common">Poplar leaf rust fungus</name>
    <dbReference type="NCBI Taxonomy" id="747676"/>
    <lineage>
        <taxon>Eukaryota</taxon>
        <taxon>Fungi</taxon>
        <taxon>Dikarya</taxon>
        <taxon>Basidiomycota</taxon>
        <taxon>Pucciniomycotina</taxon>
        <taxon>Pucciniomycetes</taxon>
        <taxon>Pucciniales</taxon>
        <taxon>Melampsoraceae</taxon>
        <taxon>Melampsora</taxon>
    </lineage>
</organism>
<dbReference type="AlphaFoldDB" id="F4R327"/>
<evidence type="ECO:0000313" key="1">
    <source>
        <dbReference type="EMBL" id="EGG13241.1"/>
    </source>
</evidence>
<reference evidence="2" key="1">
    <citation type="journal article" date="2011" name="Proc. Natl. Acad. Sci. U.S.A.">
        <title>Obligate biotrophy features unraveled by the genomic analysis of rust fungi.</title>
        <authorList>
            <person name="Duplessis S."/>
            <person name="Cuomo C.A."/>
            <person name="Lin Y.-C."/>
            <person name="Aerts A."/>
            <person name="Tisserant E."/>
            <person name="Veneault-Fourrey C."/>
            <person name="Joly D.L."/>
            <person name="Hacquard S."/>
            <person name="Amselem J."/>
            <person name="Cantarel B.L."/>
            <person name="Chiu R."/>
            <person name="Coutinho P.M."/>
            <person name="Feau N."/>
            <person name="Field M."/>
            <person name="Frey P."/>
            <person name="Gelhaye E."/>
            <person name="Goldberg J."/>
            <person name="Grabherr M.G."/>
            <person name="Kodira C.D."/>
            <person name="Kohler A."/>
            <person name="Kuees U."/>
            <person name="Lindquist E.A."/>
            <person name="Lucas S.M."/>
            <person name="Mago R."/>
            <person name="Mauceli E."/>
            <person name="Morin E."/>
            <person name="Murat C."/>
            <person name="Pangilinan J.L."/>
            <person name="Park R."/>
            <person name="Pearson M."/>
            <person name="Quesneville H."/>
            <person name="Rouhier N."/>
            <person name="Sakthikumar S."/>
            <person name="Salamov A.A."/>
            <person name="Schmutz J."/>
            <person name="Selles B."/>
            <person name="Shapiro H."/>
            <person name="Tanguay P."/>
            <person name="Tuskan G.A."/>
            <person name="Henrissat B."/>
            <person name="Van de Peer Y."/>
            <person name="Rouze P."/>
            <person name="Ellis J.G."/>
            <person name="Dodds P.N."/>
            <person name="Schein J.E."/>
            <person name="Zhong S."/>
            <person name="Hamelin R.C."/>
            <person name="Grigoriev I.V."/>
            <person name="Szabo L.J."/>
            <person name="Martin F."/>
        </authorList>
    </citation>
    <scope>NUCLEOTIDE SEQUENCE [LARGE SCALE GENOMIC DNA]</scope>
    <source>
        <strain evidence="2">98AG31 / pathotype 3-4-7</strain>
    </source>
</reference>
<dbReference type="HOGENOM" id="CLU_1034694_0_0_1"/>
<dbReference type="EMBL" id="GL883090">
    <property type="protein sequence ID" value="EGG13241.1"/>
    <property type="molecule type" value="Genomic_DNA"/>
</dbReference>
<evidence type="ECO:0000313" key="2">
    <source>
        <dbReference type="Proteomes" id="UP000001072"/>
    </source>
</evidence>
<protein>
    <submittedName>
        <fullName evidence="1">Uncharacterized protein</fullName>
    </submittedName>
</protein>
<dbReference type="Proteomes" id="UP000001072">
    <property type="component" value="Unassembled WGS sequence"/>
</dbReference>
<proteinExistence type="predicted"/>
<sequence>MQFQFIGRVGKQVAKDLLNWRGFAVHAASIETSGSRGLSNASTPIELVAVDMEENSLKEGDVYTINCKMIGSNKAELNQLHFTSAARMHLGDGDDFLQRSNDTFVNKVAVTAYGTIVSKFQTDEDWGMGVYPLIVTLKSADMDPVSQIVVEWLSKHHVLPRPNGKNPNEIFNVGQKVQISGMVMGYDNTDFMWHSEVSSIAICKGQIPGARVMMEREFQRNPRNALNAHRYQGFVRRYNAKHGDPQRIRLMNKGGVGAWRGRQIVERKQ</sequence>
<gene>
    <name evidence="1" type="ORF">MELLADRAFT_86699</name>
</gene>
<dbReference type="VEuPathDB" id="FungiDB:MELLADRAFT_86699"/>
<name>F4R327_MELLP</name>
<dbReference type="RefSeq" id="XP_007404179.1">
    <property type="nucleotide sequence ID" value="XM_007404117.1"/>
</dbReference>